<proteinExistence type="predicted"/>
<dbReference type="Gene3D" id="2.60.320.10">
    <property type="entry name" value="N-utilization substance G protein NusG, insert domain"/>
    <property type="match status" value="1"/>
</dbReference>
<gene>
    <name evidence="1" type="ORF">J2S20_000602</name>
</gene>
<dbReference type="AlphaFoldDB" id="A0AAE3V962"/>
<dbReference type="CDD" id="cd09911">
    <property type="entry name" value="Lin0431_like"/>
    <property type="match status" value="1"/>
</dbReference>
<accession>A0AAE3V962</accession>
<dbReference type="EMBL" id="JAUSTO010000003">
    <property type="protein sequence ID" value="MDQ0151920.1"/>
    <property type="molecule type" value="Genomic_DNA"/>
</dbReference>
<organism evidence="1 2">
    <name type="scientific">Moryella indoligenes</name>
    <dbReference type="NCBI Taxonomy" id="371674"/>
    <lineage>
        <taxon>Bacteria</taxon>
        <taxon>Bacillati</taxon>
        <taxon>Bacillota</taxon>
        <taxon>Clostridia</taxon>
        <taxon>Lachnospirales</taxon>
        <taxon>Lachnospiraceae</taxon>
        <taxon>Moryella</taxon>
    </lineage>
</organism>
<evidence type="ECO:0000313" key="2">
    <source>
        <dbReference type="Proteomes" id="UP001241537"/>
    </source>
</evidence>
<keyword evidence="2" id="KW-1185">Reference proteome</keyword>
<dbReference type="RefSeq" id="WP_106611654.1">
    <property type="nucleotide sequence ID" value="NZ_JAUSTO010000003.1"/>
</dbReference>
<evidence type="ECO:0000313" key="1">
    <source>
        <dbReference type="EMBL" id="MDQ0151920.1"/>
    </source>
</evidence>
<dbReference type="SUPFAM" id="SSF82004">
    <property type="entry name" value="N-utilization substance G protein NusG, insert domain"/>
    <property type="match status" value="1"/>
</dbReference>
<evidence type="ECO:0008006" key="3">
    <source>
        <dbReference type="Google" id="ProtNLM"/>
    </source>
</evidence>
<dbReference type="Pfam" id="PF07009">
    <property type="entry name" value="NusG_II"/>
    <property type="match status" value="1"/>
</dbReference>
<reference evidence="1" key="1">
    <citation type="submission" date="2023-07" db="EMBL/GenBank/DDBJ databases">
        <title>Genomic Encyclopedia of Type Strains, Phase IV (KMG-IV): sequencing the most valuable type-strain genomes for metagenomic binning, comparative biology and taxonomic classification.</title>
        <authorList>
            <person name="Goeker M."/>
        </authorList>
    </citation>
    <scope>NUCLEOTIDE SEQUENCE</scope>
    <source>
        <strain evidence="1">DSM 19659</strain>
    </source>
</reference>
<dbReference type="Proteomes" id="UP001241537">
    <property type="component" value="Unassembled WGS sequence"/>
</dbReference>
<dbReference type="InterPro" id="IPR038690">
    <property type="entry name" value="NusG_2_sf"/>
</dbReference>
<sequence length="112" mass="12314">MSKNTIRLMLFLFAAALLLLLGRSLLFHGPGKKVLISQDGVLIHSYSLNETRTEIIPAANGGRNTLHIENGEVWVTDASCPDRLCEHMGHISLPGEIIACLPNRLIVQISEE</sequence>
<name>A0AAE3V962_9FIRM</name>
<comment type="caution">
    <text evidence="1">The sequence shown here is derived from an EMBL/GenBank/DDBJ whole genome shotgun (WGS) entry which is preliminary data.</text>
</comment>
<protein>
    <recommendedName>
        <fullName evidence="3">NusG domain-containing protein</fullName>
    </recommendedName>
</protein>